<comment type="caution">
    <text evidence="3">The sequence shown here is derived from an EMBL/GenBank/DDBJ whole genome shotgun (WGS) entry which is preliminary data.</text>
</comment>
<dbReference type="InterPro" id="IPR036291">
    <property type="entry name" value="NAD(P)-bd_dom_sf"/>
</dbReference>
<proteinExistence type="predicted"/>
<feature type="domain" description="Pyrroline-5-carboxylate reductase catalytic N-terminal" evidence="2">
    <location>
        <begin position="3"/>
        <end position="95"/>
    </location>
</feature>
<reference evidence="3 4" key="1">
    <citation type="submission" date="2020-03" db="EMBL/GenBank/DDBJ databases">
        <title>Sequencing the genomes of 1000 actinobacteria strains.</title>
        <authorList>
            <person name="Klenk H.-P."/>
        </authorList>
    </citation>
    <scope>NUCLEOTIDE SEQUENCE [LARGE SCALE GENOMIC DNA]</scope>
    <source>
        <strain evidence="3 4">DSM 45668</strain>
    </source>
</reference>
<sequence>MNVGILGTGNLAVTLGRAWALAGHSLLVTGRNPLHASEAAAQMGDAASAVDPVDFAGRADVVVAAIAWEGLEGAVSLVGGAQGSLAGKTVIDCTNAVDYATGELKPASGSAADLVARSAPGASVVKALHLFAGASWPYVGPKETAPVVAICGDAQSALDLAAALIGDLGGQTAVVGGLASARQLEEAAGFVMRVVAAGHNPRLAVPDVDPASLSAAGTTSN</sequence>
<evidence type="ECO:0000259" key="2">
    <source>
        <dbReference type="Pfam" id="PF03807"/>
    </source>
</evidence>
<dbReference type="Gene3D" id="3.40.50.720">
    <property type="entry name" value="NAD(P)-binding Rossmann-like Domain"/>
    <property type="match status" value="1"/>
</dbReference>
<gene>
    <name evidence="3" type="ORF">FHX46_002979</name>
</gene>
<dbReference type="InterPro" id="IPR028939">
    <property type="entry name" value="P5C_Rdtase_cat_N"/>
</dbReference>
<protein>
    <recommendedName>
        <fullName evidence="2">Pyrroline-5-carboxylate reductase catalytic N-terminal domain-containing protein</fullName>
    </recommendedName>
</protein>
<organism evidence="3 4">
    <name type="scientific">Amycolatopsis viridis</name>
    <dbReference type="NCBI Taxonomy" id="185678"/>
    <lineage>
        <taxon>Bacteria</taxon>
        <taxon>Bacillati</taxon>
        <taxon>Actinomycetota</taxon>
        <taxon>Actinomycetes</taxon>
        <taxon>Pseudonocardiales</taxon>
        <taxon>Pseudonocardiaceae</taxon>
        <taxon>Amycolatopsis</taxon>
    </lineage>
</organism>
<evidence type="ECO:0000313" key="4">
    <source>
        <dbReference type="Proteomes" id="UP000754495"/>
    </source>
</evidence>
<keyword evidence="1" id="KW-0560">Oxidoreductase</keyword>
<dbReference type="EMBL" id="JAANOU010000001">
    <property type="protein sequence ID" value="NIH80449.1"/>
    <property type="molecule type" value="Genomic_DNA"/>
</dbReference>
<name>A0ABX0SU18_9PSEU</name>
<evidence type="ECO:0000313" key="3">
    <source>
        <dbReference type="EMBL" id="NIH80449.1"/>
    </source>
</evidence>
<dbReference type="PANTHER" id="PTHR14239">
    <property type="entry name" value="DUDULIN-RELATED"/>
    <property type="match status" value="1"/>
</dbReference>
<dbReference type="SUPFAM" id="SSF51735">
    <property type="entry name" value="NAD(P)-binding Rossmann-fold domains"/>
    <property type="match status" value="1"/>
</dbReference>
<dbReference type="Pfam" id="PF03807">
    <property type="entry name" value="F420_oxidored"/>
    <property type="match status" value="1"/>
</dbReference>
<dbReference type="Proteomes" id="UP000754495">
    <property type="component" value="Unassembled WGS sequence"/>
</dbReference>
<dbReference type="RefSeq" id="WP_167114696.1">
    <property type="nucleotide sequence ID" value="NZ_JAANOU010000001.1"/>
</dbReference>
<accession>A0ABX0SU18</accession>
<keyword evidence="4" id="KW-1185">Reference proteome</keyword>
<evidence type="ECO:0000256" key="1">
    <source>
        <dbReference type="ARBA" id="ARBA00023002"/>
    </source>
</evidence>
<dbReference type="InterPro" id="IPR051267">
    <property type="entry name" value="STEAP_metalloreductase"/>
</dbReference>